<dbReference type="AlphaFoldDB" id="A0A9W9F3E9"/>
<feature type="compositionally biased region" description="Polar residues" evidence="1">
    <location>
        <begin position="174"/>
        <end position="188"/>
    </location>
</feature>
<evidence type="ECO:0000259" key="2">
    <source>
        <dbReference type="Pfam" id="PF03070"/>
    </source>
</evidence>
<gene>
    <name evidence="3" type="ORF">N7456_008613</name>
</gene>
<name>A0A9W9F3E9_9EURO</name>
<comment type="caution">
    <text evidence="3">The sequence shown here is derived from an EMBL/GenBank/DDBJ whole genome shotgun (WGS) entry which is preliminary data.</text>
</comment>
<dbReference type="InterPro" id="IPR004305">
    <property type="entry name" value="Thiaminase-2/PQQC"/>
</dbReference>
<evidence type="ECO:0000313" key="4">
    <source>
        <dbReference type="Proteomes" id="UP001149165"/>
    </source>
</evidence>
<dbReference type="SUPFAM" id="SSF48613">
    <property type="entry name" value="Heme oxygenase-like"/>
    <property type="match status" value="2"/>
</dbReference>
<dbReference type="Gene3D" id="1.20.910.10">
    <property type="entry name" value="Heme oxygenase-like"/>
    <property type="match status" value="2"/>
</dbReference>
<dbReference type="Pfam" id="PF03070">
    <property type="entry name" value="TENA_THI-4"/>
    <property type="match status" value="1"/>
</dbReference>
<dbReference type="EMBL" id="JAPQKH010000006">
    <property type="protein sequence ID" value="KAJ5092752.1"/>
    <property type="molecule type" value="Genomic_DNA"/>
</dbReference>
<reference evidence="3" key="2">
    <citation type="journal article" date="2023" name="IMA Fungus">
        <title>Comparative genomic study of the Penicillium genus elucidates a diverse pangenome and 15 lateral gene transfer events.</title>
        <authorList>
            <person name="Petersen C."/>
            <person name="Sorensen T."/>
            <person name="Nielsen M.R."/>
            <person name="Sondergaard T.E."/>
            <person name="Sorensen J.L."/>
            <person name="Fitzpatrick D.A."/>
            <person name="Frisvad J.C."/>
            <person name="Nielsen K.L."/>
        </authorList>
    </citation>
    <scope>NUCLEOTIDE SEQUENCE</scope>
    <source>
        <strain evidence="3">IBT 30069</strain>
    </source>
</reference>
<dbReference type="PANTHER" id="PTHR41813">
    <property type="entry name" value="REGULATOR PAB1642, PUTATIVE (AFU_ORTHOLOGUE AFUA_3G11955)-RELATED"/>
    <property type="match status" value="1"/>
</dbReference>
<keyword evidence="4" id="KW-1185">Reference proteome</keyword>
<dbReference type="Proteomes" id="UP001149165">
    <property type="component" value="Unassembled WGS sequence"/>
</dbReference>
<dbReference type="InterPro" id="IPR016084">
    <property type="entry name" value="Haem_Oase-like_multi-hlx"/>
</dbReference>
<dbReference type="GO" id="GO:0006772">
    <property type="term" value="P:thiamine metabolic process"/>
    <property type="evidence" value="ECO:0007669"/>
    <property type="project" value="UniProtKB-ARBA"/>
</dbReference>
<evidence type="ECO:0000313" key="3">
    <source>
        <dbReference type="EMBL" id="KAJ5092752.1"/>
    </source>
</evidence>
<dbReference type="CDD" id="cd19357">
    <property type="entry name" value="TenA_E_At3g16990-like"/>
    <property type="match status" value="1"/>
</dbReference>
<protein>
    <submittedName>
        <fullName evidence="3">Heme oxygenase-like multi-helical</fullName>
    </submittedName>
</protein>
<dbReference type="PANTHER" id="PTHR41813:SF2">
    <property type="entry name" value="REGULATOR PAB1642, PUTATIVE (AFU_ORTHOLOGUE AFUA_3G11955)-RELATED"/>
    <property type="match status" value="1"/>
</dbReference>
<reference evidence="3" key="1">
    <citation type="submission" date="2022-11" db="EMBL/GenBank/DDBJ databases">
        <authorList>
            <person name="Petersen C."/>
        </authorList>
    </citation>
    <scope>NUCLEOTIDE SEQUENCE</scope>
    <source>
        <strain evidence="3">IBT 30069</strain>
    </source>
</reference>
<evidence type="ECO:0000256" key="1">
    <source>
        <dbReference type="SAM" id="MobiDB-lite"/>
    </source>
</evidence>
<dbReference type="InterPro" id="IPR053261">
    <property type="entry name" value="Polyketide-peptide_reg"/>
</dbReference>
<sequence length="390" mass="41825">MTSHLLTTYLLESTPKSLKRATTHPFLAAAGRGTLPKATLSQWLSQDRLYAQSYIRFIGSLLSKIHLESRATNPPSALNTGTPDQQAVSILIDALVNIRRELQFFDATAADYGLDLSAISPCEGGPASGCITTSAAISTKGSGSCPGSTGCSTSTAASNLTGPGDTGPSASGGAVNSTTVRGGNNITSAERDEYGNENVDSAHRLCEPQGECQMQGGEVCYPSSQSNAAQARVKVGECEPCEPSVPSIGARSLAPVEREGPVFFAPTRTTRAYIDMFMSASSPGVSVIEGLAVLWATEVCYLRAWRYAGTFLAARGEDGEDADGGALRKEFIPNWSSQEFEEFVIQIGEVLDLMAGQLKGVEEGELMRQRCLEWWRQVVWLEERFWPVME</sequence>
<proteinExistence type="predicted"/>
<organism evidence="3 4">
    <name type="scientific">Penicillium angulare</name>
    <dbReference type="NCBI Taxonomy" id="116970"/>
    <lineage>
        <taxon>Eukaryota</taxon>
        <taxon>Fungi</taxon>
        <taxon>Dikarya</taxon>
        <taxon>Ascomycota</taxon>
        <taxon>Pezizomycotina</taxon>
        <taxon>Eurotiomycetes</taxon>
        <taxon>Eurotiomycetidae</taxon>
        <taxon>Eurotiales</taxon>
        <taxon>Aspergillaceae</taxon>
        <taxon>Penicillium</taxon>
    </lineage>
</organism>
<dbReference type="OrthoDB" id="37730at2759"/>
<accession>A0A9W9F3E9</accession>
<feature type="domain" description="Thiaminase-2/PQQC" evidence="2">
    <location>
        <begin position="19"/>
        <end position="64"/>
    </location>
</feature>
<feature type="region of interest" description="Disordered" evidence="1">
    <location>
        <begin position="160"/>
        <end position="193"/>
    </location>
</feature>